<dbReference type="EnsemblMetazoa" id="GPAI000435-RA">
    <property type="protein sequence ID" value="GPAI000435-PA"/>
    <property type="gene ID" value="GPAI000435"/>
</dbReference>
<dbReference type="Proteomes" id="UP000092445">
    <property type="component" value="Unassembled WGS sequence"/>
</dbReference>
<protein>
    <submittedName>
        <fullName evidence="1">Uncharacterized protein</fullName>
    </submittedName>
</protein>
<organism evidence="1 2">
    <name type="scientific">Glossina pallidipes</name>
    <name type="common">Tsetse fly</name>
    <dbReference type="NCBI Taxonomy" id="7398"/>
    <lineage>
        <taxon>Eukaryota</taxon>
        <taxon>Metazoa</taxon>
        <taxon>Ecdysozoa</taxon>
        <taxon>Arthropoda</taxon>
        <taxon>Hexapoda</taxon>
        <taxon>Insecta</taxon>
        <taxon>Pterygota</taxon>
        <taxon>Neoptera</taxon>
        <taxon>Endopterygota</taxon>
        <taxon>Diptera</taxon>
        <taxon>Brachycera</taxon>
        <taxon>Muscomorpha</taxon>
        <taxon>Hippoboscoidea</taxon>
        <taxon>Glossinidae</taxon>
        <taxon>Glossina</taxon>
    </lineage>
</organism>
<dbReference type="VEuPathDB" id="VectorBase:GPAI000435"/>
<sequence length="59" mass="6683">MQPHLETSVLENKHSAGGIHFNFGREIFYHVSLSFLHVNASTPIVFEFFLSAEVFSSPM</sequence>
<reference evidence="1" key="2">
    <citation type="submission" date="2020-05" db="UniProtKB">
        <authorList>
            <consortium name="EnsemblMetazoa"/>
        </authorList>
    </citation>
    <scope>IDENTIFICATION</scope>
    <source>
        <strain evidence="1">IAEA</strain>
    </source>
</reference>
<reference evidence="2" key="1">
    <citation type="submission" date="2014-03" db="EMBL/GenBank/DDBJ databases">
        <authorList>
            <person name="Aksoy S."/>
            <person name="Warren W."/>
            <person name="Wilson R.K."/>
        </authorList>
    </citation>
    <scope>NUCLEOTIDE SEQUENCE [LARGE SCALE GENOMIC DNA]</scope>
    <source>
        <strain evidence="2">IAEA</strain>
    </source>
</reference>
<proteinExistence type="predicted"/>
<name>A0A1A9Z0P7_GLOPL</name>
<accession>A0A1A9Z0P7</accession>
<evidence type="ECO:0000313" key="1">
    <source>
        <dbReference type="EnsemblMetazoa" id="GPAI000435-PA"/>
    </source>
</evidence>
<evidence type="ECO:0000313" key="2">
    <source>
        <dbReference type="Proteomes" id="UP000092445"/>
    </source>
</evidence>
<keyword evidence="2" id="KW-1185">Reference proteome</keyword>
<dbReference type="AlphaFoldDB" id="A0A1A9Z0P7"/>